<evidence type="ECO:0000256" key="1">
    <source>
        <dbReference type="SAM" id="MobiDB-lite"/>
    </source>
</evidence>
<feature type="region of interest" description="Disordered" evidence="1">
    <location>
        <begin position="259"/>
        <end position="325"/>
    </location>
</feature>
<evidence type="ECO:0000256" key="2">
    <source>
        <dbReference type="SAM" id="Phobius"/>
    </source>
</evidence>
<keyword evidence="3" id="KW-0732">Signal</keyword>
<sequence>MRGVQRALQGALLSLWLAGSCAVMAQPQVATPTDGLNVLQAQPVSQVEPPPVAATPVALQSLFPKLTGRVVDTAQLLTPSAALYLTQMLERLEQSTTDQVVVVTVPSLGGYSIEEFGVELGRHWGIGQKDKSNGVLLLVARDDRKVRIEVGYGLEGPLNDISAAMIIQNSIIPYFKDDLYSSGIIAGTTSIVRLLGPAADRMMVYHSPDKGWLANIDWFGVVRVLFFTVLIGIPFAVFAWSWRDEGDPFRPKSKEEKAAEKAAKKAAKKEAALREARTPKPDKSWSFSFGSSGPRDIDSITSSSSSSSFSGGGGSFGGGGASGSW</sequence>
<feature type="compositionally biased region" description="Gly residues" evidence="1">
    <location>
        <begin position="310"/>
        <end position="325"/>
    </location>
</feature>
<evidence type="ECO:0000313" key="6">
    <source>
        <dbReference type="Proteomes" id="UP000198481"/>
    </source>
</evidence>
<evidence type="ECO:0000313" key="5">
    <source>
        <dbReference type="EMBL" id="SDS32871.1"/>
    </source>
</evidence>
<proteinExistence type="predicted"/>
<evidence type="ECO:0000256" key="3">
    <source>
        <dbReference type="SAM" id="SignalP"/>
    </source>
</evidence>
<dbReference type="Pfam" id="PF04536">
    <property type="entry name" value="TPM_phosphatase"/>
    <property type="match status" value="1"/>
</dbReference>
<dbReference type="STRING" id="1148509.SAMN05216222_1214"/>
<dbReference type="InterPro" id="IPR007621">
    <property type="entry name" value="TPM_dom"/>
</dbReference>
<dbReference type="RefSeq" id="WP_092271989.1">
    <property type="nucleotide sequence ID" value="NZ_LT629762.1"/>
</dbReference>
<feature type="domain" description="TPM" evidence="4">
    <location>
        <begin position="70"/>
        <end position="193"/>
    </location>
</feature>
<feature type="compositionally biased region" description="Basic and acidic residues" evidence="1">
    <location>
        <begin position="259"/>
        <end position="283"/>
    </location>
</feature>
<reference evidence="5 6" key="1">
    <citation type="submission" date="2016-10" db="EMBL/GenBank/DDBJ databases">
        <authorList>
            <person name="de Groot N.N."/>
        </authorList>
    </citation>
    <scope>NUCLEOTIDE SEQUENCE [LARGE SCALE GENOMIC DNA]</scope>
    <source>
        <strain evidence="5 6">LMG 26867</strain>
    </source>
</reference>
<dbReference type="PANTHER" id="PTHR30373">
    <property type="entry name" value="UPF0603 PROTEIN YGCG"/>
    <property type="match status" value="1"/>
</dbReference>
<gene>
    <name evidence="5" type="ORF">SAMN05216222_1214</name>
</gene>
<dbReference type="Gene3D" id="3.10.310.50">
    <property type="match status" value="1"/>
</dbReference>
<feature type="transmembrane region" description="Helical" evidence="2">
    <location>
        <begin position="218"/>
        <end position="242"/>
    </location>
</feature>
<feature type="chain" id="PRO_5009258647" description="TPM domain-containing protein" evidence="3">
    <location>
        <begin position="26"/>
        <end position="325"/>
    </location>
</feature>
<dbReference type="PROSITE" id="PS51257">
    <property type="entry name" value="PROKAR_LIPOPROTEIN"/>
    <property type="match status" value="1"/>
</dbReference>
<dbReference type="EMBL" id="LT629762">
    <property type="protein sequence ID" value="SDS32871.1"/>
    <property type="molecule type" value="Genomic_DNA"/>
</dbReference>
<organism evidence="5 6">
    <name type="scientific">Pseudomonas prosekii</name>
    <dbReference type="NCBI Taxonomy" id="1148509"/>
    <lineage>
        <taxon>Bacteria</taxon>
        <taxon>Pseudomonadati</taxon>
        <taxon>Pseudomonadota</taxon>
        <taxon>Gammaproteobacteria</taxon>
        <taxon>Pseudomonadales</taxon>
        <taxon>Pseudomonadaceae</taxon>
        <taxon>Pseudomonas</taxon>
    </lineage>
</organism>
<evidence type="ECO:0000259" key="4">
    <source>
        <dbReference type="Pfam" id="PF04536"/>
    </source>
</evidence>
<name>A0A1H1RAX0_9PSED</name>
<keyword evidence="2" id="KW-1133">Transmembrane helix</keyword>
<dbReference type="PANTHER" id="PTHR30373:SF2">
    <property type="entry name" value="UPF0603 PROTEIN YGCG"/>
    <property type="match status" value="1"/>
</dbReference>
<keyword evidence="2" id="KW-0812">Transmembrane</keyword>
<feature type="signal peptide" evidence="3">
    <location>
        <begin position="1"/>
        <end position="25"/>
    </location>
</feature>
<keyword evidence="2" id="KW-0472">Membrane</keyword>
<dbReference type="AlphaFoldDB" id="A0A1H1RAX0"/>
<protein>
    <recommendedName>
        <fullName evidence="4">TPM domain-containing protein</fullName>
    </recommendedName>
</protein>
<dbReference type="Proteomes" id="UP000198481">
    <property type="component" value="Chromosome I"/>
</dbReference>
<accession>A0A1H1RAX0</accession>